<evidence type="ECO:0000313" key="2">
    <source>
        <dbReference type="Proteomes" id="UP000595814"/>
    </source>
</evidence>
<dbReference type="EMBL" id="CP066744">
    <property type="protein sequence ID" value="QQK07920.1"/>
    <property type="molecule type" value="Genomic_DNA"/>
</dbReference>
<gene>
    <name evidence="1" type="ORF">JFY71_11735</name>
</gene>
<accession>A0AC61MTF5</accession>
<sequence length="261" mass="28843">MENIKDTTIKTHKEAKDFSILLVSMAQVLVQNGAEIYRVEDTIARMCGVYKEIKNINIYATYNMVMVSFNYKDEDIITMRRINSYSFDLSKISKINNFSRKFVNGEYNISEGAKIVNDIGYGSYQSLRNYLIFGSLGAAALIFNFGGTWEDFFVTLFAGFAGILVLFKVEDISFSFFFNNIAGAFAAALVAVLGISLGIGTNVDIVITGAIIPLLPGIYFTNAVRDFMSGDVLSGMYGMMKSILVAAGMALGVGLVLYFYY</sequence>
<proteinExistence type="predicted"/>
<evidence type="ECO:0000313" key="1">
    <source>
        <dbReference type="EMBL" id="QQK07920.1"/>
    </source>
</evidence>
<organism evidence="1 2">
    <name type="scientific">Miniphocaeibacter halophilus</name>
    <dbReference type="NCBI Taxonomy" id="2931922"/>
    <lineage>
        <taxon>Bacteria</taxon>
        <taxon>Bacillati</taxon>
        <taxon>Bacillota</taxon>
        <taxon>Tissierellia</taxon>
        <taxon>Tissierellales</taxon>
        <taxon>Peptoniphilaceae</taxon>
        <taxon>Miniphocaeibacter</taxon>
    </lineage>
</organism>
<protein>
    <submittedName>
        <fullName evidence="1">Threonine/serine exporter family protein</fullName>
    </submittedName>
</protein>
<keyword evidence="2" id="KW-1185">Reference proteome</keyword>
<name>A0AC61MTF5_9FIRM</name>
<reference evidence="1 2" key="1">
    <citation type="journal article" date="2022" name="Int. J. Syst. Evol. Microbiol.">
        <title>Miniphocaeibacter halophilus sp. nov., an ammonium-tolerant acetate-producing bacterium isolated from a biogas system.</title>
        <authorList>
            <person name="Schnurer A."/>
            <person name="Singh A."/>
            <person name="Bi S."/>
            <person name="Qiao W."/>
            <person name="Westerholm M."/>
        </authorList>
    </citation>
    <scope>NUCLEOTIDE SEQUENCE [LARGE SCALE GENOMIC DNA]</scope>
    <source>
        <strain evidence="1 2">AMB_01</strain>
    </source>
</reference>
<dbReference type="Proteomes" id="UP000595814">
    <property type="component" value="Chromosome"/>
</dbReference>